<evidence type="ECO:0000259" key="7">
    <source>
        <dbReference type="Pfam" id="PF04762"/>
    </source>
</evidence>
<evidence type="ECO:0000256" key="6">
    <source>
        <dbReference type="SAM" id="MobiDB-lite"/>
    </source>
</evidence>
<comment type="subcellular location">
    <subcellularLocation>
        <location evidence="5">Cytoplasm</location>
    </subcellularLocation>
    <subcellularLocation>
        <location evidence="5">Nucleus</location>
    </subcellularLocation>
</comment>
<dbReference type="InterPro" id="IPR006849">
    <property type="entry name" value="Elp1"/>
</dbReference>
<comment type="pathway">
    <text evidence="1">tRNA modification; 5-methoxycarbonylmethyl-2-thiouridine-tRNA biosynthesis.</text>
</comment>
<dbReference type="GO" id="GO:0140018">
    <property type="term" value="P:regulation of cytoplasmic translational fidelity"/>
    <property type="evidence" value="ECO:0007669"/>
    <property type="project" value="EnsemblFungi"/>
</dbReference>
<evidence type="ECO:0000313" key="12">
    <source>
        <dbReference type="EMBL" id="OLL22908.1"/>
    </source>
</evidence>
<reference evidence="12 13" key="1">
    <citation type="submission" date="2016-04" db="EMBL/GenBank/DDBJ databases">
        <title>Evolutionary innovation and constraint leading to complex multicellularity in the Ascomycota.</title>
        <authorList>
            <person name="Cisse O."/>
            <person name="Nguyen A."/>
            <person name="Hewitt D.A."/>
            <person name="Jedd G."/>
            <person name="Stajich J.E."/>
        </authorList>
    </citation>
    <scope>NUCLEOTIDE SEQUENCE [LARGE SCALE GENOMIC DNA]</scope>
    <source>
        <strain evidence="12 13">DAH-3</strain>
    </source>
</reference>
<dbReference type="GO" id="GO:0005829">
    <property type="term" value="C:cytosol"/>
    <property type="evidence" value="ECO:0007669"/>
    <property type="project" value="TreeGrafter"/>
</dbReference>
<evidence type="ECO:0000259" key="8">
    <source>
        <dbReference type="Pfam" id="PF23797"/>
    </source>
</evidence>
<dbReference type="EMBL" id="LXFE01002636">
    <property type="protein sequence ID" value="OLL22908.1"/>
    <property type="molecule type" value="Genomic_DNA"/>
</dbReference>
<evidence type="ECO:0000256" key="3">
    <source>
        <dbReference type="ARBA" id="ARBA00022490"/>
    </source>
</evidence>
<feature type="domain" description="ELP1 TPR" evidence="9">
    <location>
        <begin position="884"/>
        <end position="1047"/>
    </location>
</feature>
<evidence type="ECO:0000259" key="11">
    <source>
        <dbReference type="Pfam" id="PF23936"/>
    </source>
</evidence>
<feature type="domain" description="ELP1 N-terminal second beta-propeller" evidence="8">
    <location>
        <begin position="392"/>
        <end position="651"/>
    </location>
</feature>
<protein>
    <recommendedName>
        <fullName evidence="5">Elongator complex protein 1</fullName>
    </recommendedName>
</protein>
<feature type="domain" description="ELP1 three-helical bundle" evidence="11">
    <location>
        <begin position="1057"/>
        <end position="1230"/>
    </location>
</feature>
<dbReference type="GO" id="GO:0005634">
    <property type="term" value="C:nucleus"/>
    <property type="evidence" value="ECO:0007669"/>
    <property type="project" value="UniProtKB-SubCell"/>
</dbReference>
<dbReference type="SUPFAM" id="SSF69322">
    <property type="entry name" value="Tricorn protease domain 2"/>
    <property type="match status" value="1"/>
</dbReference>
<evidence type="ECO:0000256" key="1">
    <source>
        <dbReference type="ARBA" id="ARBA00005043"/>
    </source>
</evidence>
<dbReference type="STRING" id="1198029.A0A1U7LJU8"/>
<comment type="similarity">
    <text evidence="2 5">Belongs to the ELP1/IKA1 family.</text>
</comment>
<dbReference type="InterPro" id="IPR056169">
    <property type="entry name" value="HB_ELP1"/>
</dbReference>
<dbReference type="Pfam" id="PF04762">
    <property type="entry name" value="Beta-prop_ELP1_1st"/>
    <property type="match status" value="1"/>
</dbReference>
<dbReference type="Pfam" id="PF23797">
    <property type="entry name" value="Beta-prop_ELP1_2nd"/>
    <property type="match status" value="1"/>
</dbReference>
<dbReference type="InterPro" id="IPR056166">
    <property type="entry name" value="TPR_ELP1"/>
</dbReference>
<dbReference type="Pfam" id="PF23878">
    <property type="entry name" value="TPR_ELP1"/>
    <property type="match status" value="1"/>
</dbReference>
<evidence type="ECO:0000256" key="4">
    <source>
        <dbReference type="ARBA" id="ARBA00022694"/>
    </source>
</evidence>
<keyword evidence="3 5" id="KW-0963">Cytoplasm</keyword>
<proteinExistence type="inferred from homology"/>
<dbReference type="GO" id="GO:0002926">
    <property type="term" value="P:tRNA wobble base 5-methoxycarbonylmethyl-2-thiouridinylation"/>
    <property type="evidence" value="ECO:0007669"/>
    <property type="project" value="EnsemblFungi"/>
</dbReference>
<evidence type="ECO:0000256" key="5">
    <source>
        <dbReference type="PIRNR" id="PIRNR017233"/>
    </source>
</evidence>
<feature type="domain" description="ELP1 first N-terminal beta-propeller" evidence="7">
    <location>
        <begin position="1"/>
        <end position="354"/>
    </location>
</feature>
<accession>A0A1U7LJU8</accession>
<dbReference type="Pfam" id="PF23936">
    <property type="entry name" value="HB_ELP1"/>
    <property type="match status" value="1"/>
</dbReference>
<dbReference type="InterPro" id="IPR056167">
    <property type="entry name" value="A-sol_ELP1"/>
</dbReference>
<dbReference type="Proteomes" id="UP000186594">
    <property type="component" value="Unassembled WGS sequence"/>
</dbReference>
<dbReference type="PANTHER" id="PTHR12747:SF0">
    <property type="entry name" value="ELONGATOR COMPLEX PROTEIN 1"/>
    <property type="match status" value="1"/>
</dbReference>
<dbReference type="GO" id="GO:0000049">
    <property type="term" value="F:tRNA binding"/>
    <property type="evidence" value="ECO:0007669"/>
    <property type="project" value="TreeGrafter"/>
</dbReference>
<feature type="region of interest" description="Disordered" evidence="6">
    <location>
        <begin position="1139"/>
        <end position="1165"/>
    </location>
</feature>
<keyword evidence="13" id="KW-1185">Reference proteome</keyword>
<dbReference type="InterPro" id="IPR056164">
    <property type="entry name" value="Beta-prop_ELP1_1st"/>
</dbReference>
<feature type="domain" description="ELP1 alpha-solenoid" evidence="10">
    <location>
        <begin position="675"/>
        <end position="875"/>
    </location>
</feature>
<evidence type="ECO:0000259" key="10">
    <source>
        <dbReference type="Pfam" id="PF23925"/>
    </source>
</evidence>
<dbReference type="InterPro" id="IPR056165">
    <property type="entry name" value="Beta-prop_ELP1_2nd"/>
</dbReference>
<evidence type="ECO:0000259" key="9">
    <source>
        <dbReference type="Pfam" id="PF23878"/>
    </source>
</evidence>
<gene>
    <name evidence="12" type="ORF">NEOLI_000214</name>
</gene>
<evidence type="ECO:0000256" key="2">
    <source>
        <dbReference type="ARBA" id="ARBA00006086"/>
    </source>
</evidence>
<dbReference type="OMA" id="WRESLYC"/>
<keyword evidence="4" id="KW-0819">tRNA processing</keyword>
<dbReference type="PANTHER" id="PTHR12747">
    <property type="entry name" value="ELONGATOR COMPLEX PROTEIN 1"/>
    <property type="match status" value="1"/>
</dbReference>
<name>A0A1U7LJU8_NEOID</name>
<dbReference type="AlphaFoldDB" id="A0A1U7LJU8"/>
<dbReference type="PIRSF" id="PIRSF017233">
    <property type="entry name" value="IKAP"/>
    <property type="match status" value="1"/>
</dbReference>
<sequence>MRNLIPTRRTRLSYASSLLPLSFVVVDPTDALLVALGPSDQAASVEIQRRRSAFVETVASWDLPTSEIDEIVDMQLLSELGTICLCMMKGDIIFVPEDPTVDHEKTEIVGTIKGGILAASWAPDQQVLCLVTGTSSLLLMTKSLNVIADIPLSADDITLHSNQVSLGWGRAETQFRGKRAKAVPRDPTLPEKLDQGIISPLDDGKVRISWRGDSAYVAISRVEDEKRRAIRVYSREGVFDSISEPVDGLEGQLSWRPSGNLIASIQRNNGTLQTVFFERNGLRHGEFNLEQVISANEEICETKWNVDSTILAVLLKDKVQLWTMSNYHYYLKQEICHNCNFPIRAIRAIHWHPEKPLELLVHQGDFVEVHTFVWSTISSSNSAPNDYGLIPVVDGKILKLTPLRLVNIPPPMSFRDLNLETPIKHVSVSPNSLRIAALRQDFVDIIEWEGLSTNALKSVRSPSVLTSTPLESIDGVARQIVLLDDELFIVVADKPEGNKLILYSSSQLSSKAVSSISFLTRLQDSHDTVVYQSDNGTVHTLRYSRNGLEAGGEITNYPFQACHLEAIDIDREILVVALNENGKLFANQRQISSSCTSFVISKPYLVYTATQHTIRFIRLSALLDESQPLPEINLDSFDERIRPIERGSRIVSVLPSKYAIVLQMPRGNLETITPRTLVLAKVRSVIDNLEYRLAFDICRTHRIDFNILCDYRFDQFMNNIALFVTQISKVEYLDLFLSMLKEEDVTVSMYKDTPHVTNENNQIPLSSLNVLEREFMDTHLQSMTTAHCSKTPADLEAALALISKLKCTPPYIESTERLAKGSLLVDGAIEHICFLADVNKLFDYSLGLYDLELAMLIANNSQKDPREFMPFLQQLHSMDSERRQYTINDHLKRYSKALDNLLRMDTPTTFEEAKIYTNVHTLYLHALKSLKHDKPKHASMLELYATYLHSQKNYHEAGLAYESISRDSKALESYSLAGSWRECLSIASRIPLSPPNSIQTLSRQLSAMMIEKRQYAAAATIRLEYLDDLEGAVEAWCKGNEYAEACRAVTAKGRHELLQSAVKPSVVEGFVIISQLVSDFQAQYIAQSQRLRILRTKKTDGPDSIFETTGEEDVPDNISLAPTDMSTSASLFTRYTGRTARSTASMRKQSSKSKRREERKKARGKKGTIYEEDYLINSIRRLIERINSSRDEIDRLLSALIRFGMFEQALEIQLRFSMLILDVKNGIDEIFIDGQVALFDEAGDVSVQTVKREPPDLEDFQGLSFIS</sequence>
<evidence type="ECO:0000313" key="13">
    <source>
        <dbReference type="Proteomes" id="UP000186594"/>
    </source>
</evidence>
<comment type="caution">
    <text evidence="12">The sequence shown here is derived from an EMBL/GenBank/DDBJ whole genome shotgun (WGS) entry which is preliminary data.</text>
</comment>
<dbReference type="GO" id="GO:0033588">
    <property type="term" value="C:elongator holoenzyme complex"/>
    <property type="evidence" value="ECO:0007669"/>
    <property type="project" value="InterPro"/>
</dbReference>
<dbReference type="UniPathway" id="UPA00988"/>
<dbReference type="OrthoDB" id="40048at2759"/>
<keyword evidence="5" id="KW-0539">Nucleus</keyword>
<comment type="function">
    <text evidence="5">Component of the elongator complex which is required for multiple tRNA modifications, including mcm5U (5-methoxycarbonylmethyl uridine), mcm5s2U (5-methoxycarbonylmethyl-2-thiouridine), and ncm5U (5-carbamoylmethyl uridine). The elongator complex catalyzes formation of carboxymethyluridine in the wobble base at position 34 in tRNAs.</text>
</comment>
<dbReference type="Pfam" id="PF23925">
    <property type="entry name" value="A-sol_ELP1"/>
    <property type="match status" value="1"/>
</dbReference>
<organism evidence="12 13">
    <name type="scientific">Neolecta irregularis (strain DAH-3)</name>
    <dbReference type="NCBI Taxonomy" id="1198029"/>
    <lineage>
        <taxon>Eukaryota</taxon>
        <taxon>Fungi</taxon>
        <taxon>Dikarya</taxon>
        <taxon>Ascomycota</taxon>
        <taxon>Taphrinomycotina</taxon>
        <taxon>Neolectales</taxon>
        <taxon>Neolectaceae</taxon>
        <taxon>Neolecta</taxon>
    </lineage>
</organism>